<dbReference type="Pfam" id="PF18932">
    <property type="entry name" value="DUF5681"/>
    <property type="match status" value="1"/>
</dbReference>
<evidence type="ECO:0000313" key="4">
    <source>
        <dbReference type="Proteomes" id="UP001250932"/>
    </source>
</evidence>
<evidence type="ECO:0000259" key="2">
    <source>
        <dbReference type="Pfam" id="PF18932"/>
    </source>
</evidence>
<comment type="caution">
    <text evidence="3">The sequence shown here is derived from an EMBL/GenBank/DDBJ whole genome shotgun (WGS) entry which is preliminary data.</text>
</comment>
<dbReference type="Proteomes" id="UP001250932">
    <property type="component" value="Unassembled WGS sequence"/>
</dbReference>
<evidence type="ECO:0000313" key="3">
    <source>
        <dbReference type="EMBL" id="MDT7040791.1"/>
    </source>
</evidence>
<feature type="compositionally biased region" description="Basic and acidic residues" evidence="1">
    <location>
        <begin position="1"/>
        <end position="20"/>
    </location>
</feature>
<dbReference type="EMBL" id="JAQOUE010000001">
    <property type="protein sequence ID" value="MDT7040791.1"/>
    <property type="molecule type" value="Genomic_DNA"/>
</dbReference>
<organism evidence="3 4">
    <name type="scientific">Candidatus Nitronereus thalassa</name>
    <dbReference type="NCBI Taxonomy" id="3020898"/>
    <lineage>
        <taxon>Bacteria</taxon>
        <taxon>Pseudomonadati</taxon>
        <taxon>Nitrospirota</taxon>
        <taxon>Nitrospiria</taxon>
        <taxon>Nitrospirales</taxon>
        <taxon>Nitrospiraceae</taxon>
        <taxon>Candidatus Nitronereus</taxon>
    </lineage>
</organism>
<evidence type="ECO:0000256" key="1">
    <source>
        <dbReference type="SAM" id="MobiDB-lite"/>
    </source>
</evidence>
<feature type="compositionally biased region" description="Polar residues" evidence="1">
    <location>
        <begin position="38"/>
        <end position="50"/>
    </location>
</feature>
<feature type="region of interest" description="Disordered" evidence="1">
    <location>
        <begin position="1"/>
        <end position="62"/>
    </location>
</feature>
<dbReference type="RefSeq" id="WP_313831150.1">
    <property type="nucleotide sequence ID" value="NZ_JAQOUE010000001.1"/>
</dbReference>
<feature type="domain" description="DUF5681" evidence="2">
    <location>
        <begin position="38"/>
        <end position="113"/>
    </location>
</feature>
<dbReference type="InterPro" id="IPR043736">
    <property type="entry name" value="DUF5681"/>
</dbReference>
<proteinExistence type="predicted"/>
<gene>
    <name evidence="3" type="ORF">PPG34_00410</name>
</gene>
<sequence length="161" mass="18167">MNENPEHSIPDYRDSDHDASIEDPSIVDYEVGYKKPPKSTQFQRGQSGNPQGRPKGTKNFKTDLQEELLEQIRVTEGGRTVVLSKQRAMLKRTVELSLKGDIRATSLLIRLISVHLVLDEQEENPTPLSQEDRAILERFFAGRGAREQETSTQQGGRHDVG</sequence>
<reference evidence="3 4" key="1">
    <citation type="journal article" date="2023" name="ISME J.">
        <title>Cultivation and genomic characterization of novel and ubiquitous marine nitrite-oxidizing bacteria from the Nitrospirales.</title>
        <authorList>
            <person name="Mueller A.J."/>
            <person name="Daebeler A."/>
            <person name="Herbold C.W."/>
            <person name="Kirkegaard R.H."/>
            <person name="Daims H."/>
        </authorList>
    </citation>
    <scope>NUCLEOTIDE SEQUENCE [LARGE SCALE GENOMIC DNA]</scope>
    <source>
        <strain evidence="3 4">EB</strain>
    </source>
</reference>
<name>A0ABU3K324_9BACT</name>
<protein>
    <submittedName>
        <fullName evidence="3">DUF5681 domain-containing protein</fullName>
    </submittedName>
</protein>
<keyword evidence="4" id="KW-1185">Reference proteome</keyword>
<feature type="region of interest" description="Disordered" evidence="1">
    <location>
        <begin position="141"/>
        <end position="161"/>
    </location>
</feature>
<accession>A0ABU3K324</accession>